<dbReference type="GO" id="GO:0036503">
    <property type="term" value="P:ERAD pathway"/>
    <property type="evidence" value="ECO:0007669"/>
    <property type="project" value="TreeGrafter"/>
</dbReference>
<dbReference type="Gene3D" id="3.40.30.10">
    <property type="entry name" value="Glutaredoxin"/>
    <property type="match status" value="1"/>
</dbReference>
<dbReference type="GO" id="GO:0043130">
    <property type="term" value="F:ubiquitin binding"/>
    <property type="evidence" value="ECO:0007669"/>
    <property type="project" value="TreeGrafter"/>
</dbReference>
<dbReference type="InterPro" id="IPR036249">
    <property type="entry name" value="Thioredoxin-like_sf"/>
</dbReference>
<evidence type="ECO:0000256" key="1">
    <source>
        <dbReference type="ARBA" id="ARBA00023054"/>
    </source>
</evidence>
<dbReference type="InParanoid" id="A0A286UW32"/>
<reference evidence="5 6" key="1">
    <citation type="journal article" date="2017" name="Mol. Ecol.">
        <title>Comparative and population genomic landscape of Phellinus noxius: A hypervariable fungus causing root rot in trees.</title>
        <authorList>
            <person name="Chung C.L."/>
            <person name="Lee T.J."/>
            <person name="Akiba M."/>
            <person name="Lee H.H."/>
            <person name="Kuo T.H."/>
            <person name="Liu D."/>
            <person name="Ke H.M."/>
            <person name="Yokoi T."/>
            <person name="Roa M.B."/>
            <person name="Lu M.J."/>
            <person name="Chang Y.Y."/>
            <person name="Ann P.J."/>
            <person name="Tsai J.N."/>
            <person name="Chen C.Y."/>
            <person name="Tzean S.S."/>
            <person name="Ota Y."/>
            <person name="Hattori T."/>
            <person name="Sahashi N."/>
            <person name="Liou R.F."/>
            <person name="Kikuchi T."/>
            <person name="Tsai I.J."/>
        </authorList>
    </citation>
    <scope>NUCLEOTIDE SEQUENCE [LARGE SCALE GENOMIC DNA]</scope>
    <source>
        <strain evidence="5 6">FFPRI411160</strain>
    </source>
</reference>
<dbReference type="AlphaFoldDB" id="A0A286UW32"/>
<keyword evidence="6" id="KW-1185">Reference proteome</keyword>
<evidence type="ECO:0000256" key="3">
    <source>
        <dbReference type="SAM" id="MobiDB-lite"/>
    </source>
</evidence>
<dbReference type="STRING" id="2282107.A0A286UW32"/>
<proteinExistence type="predicted"/>
<dbReference type="SUPFAM" id="SSF54236">
    <property type="entry name" value="Ubiquitin-like"/>
    <property type="match status" value="1"/>
</dbReference>
<name>A0A286UW32_9AGAM</name>
<dbReference type="InterPro" id="IPR050730">
    <property type="entry name" value="UBX_domain-protein"/>
</dbReference>
<evidence type="ECO:0000313" key="6">
    <source>
        <dbReference type="Proteomes" id="UP000217199"/>
    </source>
</evidence>
<sequence>MSALASFLGSLVRAFLYPFTTSFTFIQRLFLYLTSWASTSPKRHVADDPVSVADRWVRELEEETGAIRESRLSGYDTYATGAEAQAGPGPSTLSRRNENARSHRRLIPEFYLGSYESALNQAKREARFLCVVIVSEEHDDVPEFKRSTLLDSEFNKILKDNHFLVWGGDIRDYEGSQAAQKLGTTTYPFVAFVALQPQRSHTRERGSSSSPALTVLSRHQGPSTPVDEDLPISDIGPTSARALNAHLTNALLPRVSPFLTRLQAEEAERIAQRRLREEQEIAFARNAEEDRKRILARMEEEKRQKEEIEMQEIVRAKEEEERKKAIEEREKREQARLLWYRYARRNLLSPENKPGKRSLRIGIRLPNGLKIRHFSESDSVTSLYVFVASQLIPKEYPVSEDPESPPSGFAPGETGINADNWSFKLATSFPRREIRWSASTLLTDVNGLQGGAQLVVEAIPGQALIPGNGQNQDEDSDYNTEED</sequence>
<keyword evidence="1 2" id="KW-0175">Coiled coil</keyword>
<dbReference type="InterPro" id="IPR006577">
    <property type="entry name" value="UAS"/>
</dbReference>
<dbReference type="SMART" id="SM00594">
    <property type="entry name" value="UAS"/>
    <property type="match status" value="1"/>
</dbReference>
<dbReference type="PANTHER" id="PTHR23322">
    <property type="entry name" value="FAS-ASSOCIATED PROTEIN"/>
    <property type="match status" value="1"/>
</dbReference>
<dbReference type="EMBL" id="NBII01000001">
    <property type="protein sequence ID" value="PAV23809.1"/>
    <property type="molecule type" value="Genomic_DNA"/>
</dbReference>
<dbReference type="SMART" id="SM00166">
    <property type="entry name" value="UBX"/>
    <property type="match status" value="1"/>
</dbReference>
<evidence type="ECO:0000259" key="4">
    <source>
        <dbReference type="PROSITE" id="PS50033"/>
    </source>
</evidence>
<dbReference type="FunCoup" id="A0A286UW32">
    <property type="interactions" value="764"/>
</dbReference>
<dbReference type="InterPro" id="IPR029071">
    <property type="entry name" value="Ubiquitin-like_domsf"/>
</dbReference>
<feature type="domain" description="UBX" evidence="4">
    <location>
        <begin position="354"/>
        <end position="446"/>
    </location>
</feature>
<dbReference type="GO" id="GO:0005783">
    <property type="term" value="C:endoplasmic reticulum"/>
    <property type="evidence" value="ECO:0007669"/>
    <property type="project" value="TreeGrafter"/>
</dbReference>
<feature type="compositionally biased region" description="Acidic residues" evidence="3">
    <location>
        <begin position="472"/>
        <end position="483"/>
    </location>
</feature>
<evidence type="ECO:0000256" key="2">
    <source>
        <dbReference type="SAM" id="Coils"/>
    </source>
</evidence>
<organism evidence="5 6">
    <name type="scientific">Pyrrhoderma noxium</name>
    <dbReference type="NCBI Taxonomy" id="2282107"/>
    <lineage>
        <taxon>Eukaryota</taxon>
        <taxon>Fungi</taxon>
        <taxon>Dikarya</taxon>
        <taxon>Basidiomycota</taxon>
        <taxon>Agaricomycotina</taxon>
        <taxon>Agaricomycetes</taxon>
        <taxon>Hymenochaetales</taxon>
        <taxon>Hymenochaetaceae</taxon>
        <taxon>Pyrrhoderma</taxon>
    </lineage>
</organism>
<feature type="region of interest" description="Disordered" evidence="3">
    <location>
        <begin position="463"/>
        <end position="483"/>
    </location>
</feature>
<dbReference type="PANTHER" id="PTHR23322:SF1">
    <property type="entry name" value="FAS-ASSOCIATED FACTOR 2"/>
    <property type="match status" value="1"/>
</dbReference>
<dbReference type="PROSITE" id="PS50033">
    <property type="entry name" value="UBX"/>
    <property type="match status" value="1"/>
</dbReference>
<evidence type="ECO:0000313" key="5">
    <source>
        <dbReference type="EMBL" id="PAV23809.1"/>
    </source>
</evidence>
<dbReference type="OrthoDB" id="1026733at2759"/>
<dbReference type="Proteomes" id="UP000217199">
    <property type="component" value="Unassembled WGS sequence"/>
</dbReference>
<dbReference type="Pfam" id="PF00789">
    <property type="entry name" value="UBX"/>
    <property type="match status" value="1"/>
</dbReference>
<gene>
    <name evidence="5" type="ORF">PNOK_0087700</name>
</gene>
<dbReference type="Gene3D" id="3.10.20.90">
    <property type="entry name" value="Phosphatidylinositol 3-kinase Catalytic Subunit, Chain A, domain 1"/>
    <property type="match status" value="1"/>
</dbReference>
<feature type="region of interest" description="Disordered" evidence="3">
    <location>
        <begin position="198"/>
        <end position="232"/>
    </location>
</feature>
<protein>
    <recommendedName>
        <fullName evidence="4">UBX domain-containing protein</fullName>
    </recommendedName>
</protein>
<accession>A0A286UW32</accession>
<dbReference type="CDD" id="cd01767">
    <property type="entry name" value="UBX"/>
    <property type="match status" value="1"/>
</dbReference>
<dbReference type="InterPro" id="IPR001012">
    <property type="entry name" value="UBX_dom"/>
</dbReference>
<dbReference type="SUPFAM" id="SSF52833">
    <property type="entry name" value="Thioredoxin-like"/>
    <property type="match status" value="1"/>
</dbReference>
<feature type="coiled-coil region" evidence="2">
    <location>
        <begin position="284"/>
        <end position="337"/>
    </location>
</feature>
<comment type="caution">
    <text evidence="5">The sequence shown here is derived from an EMBL/GenBank/DDBJ whole genome shotgun (WGS) entry which is preliminary data.</text>
</comment>